<evidence type="ECO:0000256" key="7">
    <source>
        <dbReference type="ARBA" id="ARBA00022801"/>
    </source>
</evidence>
<comment type="similarity">
    <text evidence="2">Belongs to the RNase H family.</text>
</comment>
<dbReference type="Gene3D" id="3.30.420.10">
    <property type="entry name" value="Ribonuclease H-like superfamily/Ribonuclease H"/>
    <property type="match status" value="1"/>
</dbReference>
<dbReference type="PROSITE" id="PS50879">
    <property type="entry name" value="RNASE_H_1"/>
    <property type="match status" value="1"/>
</dbReference>
<evidence type="ECO:0000256" key="6">
    <source>
        <dbReference type="ARBA" id="ARBA00022759"/>
    </source>
</evidence>
<gene>
    <name evidence="10" type="primary">20202138</name>
    <name evidence="9" type="ORF">HELRODRAFT_167922</name>
</gene>
<dbReference type="PANTHER" id="PTHR10642">
    <property type="entry name" value="RIBONUCLEASE H1"/>
    <property type="match status" value="1"/>
</dbReference>
<dbReference type="InterPro" id="IPR050092">
    <property type="entry name" value="RNase_H"/>
</dbReference>
<dbReference type="Pfam" id="PF00075">
    <property type="entry name" value="RNase_H"/>
    <property type="match status" value="1"/>
</dbReference>
<dbReference type="HOGENOM" id="CLU_074188_1_0_1"/>
<dbReference type="InterPro" id="IPR012337">
    <property type="entry name" value="RNaseH-like_sf"/>
</dbReference>
<dbReference type="InterPro" id="IPR002156">
    <property type="entry name" value="RNaseH_domain"/>
</dbReference>
<dbReference type="CTD" id="20202138"/>
<dbReference type="EMBL" id="KB095905">
    <property type="protein sequence ID" value="ESO10075.1"/>
    <property type="molecule type" value="Genomic_DNA"/>
</dbReference>
<evidence type="ECO:0000256" key="2">
    <source>
        <dbReference type="ARBA" id="ARBA00005300"/>
    </source>
</evidence>
<dbReference type="GO" id="GO:0004523">
    <property type="term" value="F:RNA-DNA hybrid ribonuclease activity"/>
    <property type="evidence" value="ECO:0000318"/>
    <property type="project" value="GO_Central"/>
</dbReference>
<feature type="domain" description="RNase H type-1" evidence="8">
    <location>
        <begin position="49"/>
        <end position="179"/>
    </location>
</feature>
<organism evidence="10 11">
    <name type="scientific">Helobdella robusta</name>
    <name type="common">Californian leech</name>
    <dbReference type="NCBI Taxonomy" id="6412"/>
    <lineage>
        <taxon>Eukaryota</taxon>
        <taxon>Metazoa</taxon>
        <taxon>Spiralia</taxon>
        <taxon>Lophotrochozoa</taxon>
        <taxon>Annelida</taxon>
        <taxon>Clitellata</taxon>
        <taxon>Hirudinea</taxon>
        <taxon>Rhynchobdellida</taxon>
        <taxon>Glossiphoniidae</taxon>
        <taxon>Helobdella</taxon>
    </lineage>
</organism>
<dbReference type="PANTHER" id="PTHR10642:SF26">
    <property type="entry name" value="RIBONUCLEASE H1"/>
    <property type="match status" value="1"/>
</dbReference>
<keyword evidence="4" id="KW-0540">Nuclease</keyword>
<dbReference type="AlphaFoldDB" id="T1EZY8"/>
<reference evidence="11" key="1">
    <citation type="submission" date="2012-12" db="EMBL/GenBank/DDBJ databases">
        <authorList>
            <person name="Hellsten U."/>
            <person name="Grimwood J."/>
            <person name="Chapman J.A."/>
            <person name="Shapiro H."/>
            <person name="Aerts A."/>
            <person name="Otillar R.P."/>
            <person name="Terry A.Y."/>
            <person name="Boore J.L."/>
            <person name="Simakov O."/>
            <person name="Marletaz F."/>
            <person name="Cho S.-J."/>
            <person name="Edsinger-Gonzales E."/>
            <person name="Havlak P."/>
            <person name="Kuo D.-H."/>
            <person name="Larsson T."/>
            <person name="Lv J."/>
            <person name="Arendt D."/>
            <person name="Savage R."/>
            <person name="Osoegawa K."/>
            <person name="de Jong P."/>
            <person name="Lindberg D.R."/>
            <person name="Seaver E.C."/>
            <person name="Weisblat D.A."/>
            <person name="Putnam N.H."/>
            <person name="Grigoriev I.V."/>
            <person name="Rokhsar D.S."/>
        </authorList>
    </citation>
    <scope>NUCLEOTIDE SEQUENCE</scope>
</reference>
<keyword evidence="11" id="KW-1185">Reference proteome</keyword>
<keyword evidence="6" id="KW-0255">Endonuclease</keyword>
<dbReference type="KEGG" id="hro:HELRODRAFT_167922"/>
<dbReference type="EMBL" id="AMQM01002867">
    <property type="status" value="NOT_ANNOTATED_CDS"/>
    <property type="molecule type" value="Genomic_DNA"/>
</dbReference>
<dbReference type="GO" id="GO:0003676">
    <property type="term" value="F:nucleic acid binding"/>
    <property type="evidence" value="ECO:0007669"/>
    <property type="project" value="InterPro"/>
</dbReference>
<dbReference type="EnsemblMetazoa" id="HelroT167922">
    <property type="protein sequence ID" value="HelroP167922"/>
    <property type="gene ID" value="HelroG167922"/>
</dbReference>
<sequence>MLKEIKIKQEIISEVAPWTMKIPEIDLSITKYEKNTEECKIKYEIIETNQNCIAIYTDGSKKANSTSSAVGIPSKKHTILQHLPQYASIYTAELTAIEMALNYIIRNNNTKYIIFTDSLSSLIAIKHHRPNNPLIIVIQNLIHQNIITNNNNINKVWVPSHIGIKENEKADTAANLAHGLPISNIPIPFTDIKTIIKGYTNSLWQQGWNETKKFLKISTPKIPFKELKNINMPRLHQTVVNKIKIGHTKITHSWILEKIKQKNCETCRTKLTVHHIILECIKYSDQRKRHNIPTNMQEVVLNQMNI</sequence>
<evidence type="ECO:0000256" key="4">
    <source>
        <dbReference type="ARBA" id="ARBA00022722"/>
    </source>
</evidence>
<dbReference type="OMA" id="HIILECI"/>
<evidence type="ECO:0000256" key="3">
    <source>
        <dbReference type="ARBA" id="ARBA00012180"/>
    </source>
</evidence>
<evidence type="ECO:0000256" key="1">
    <source>
        <dbReference type="ARBA" id="ARBA00000077"/>
    </source>
</evidence>
<dbReference type="OrthoDB" id="6154617at2759"/>
<accession>T1EZY8</accession>
<reference evidence="10" key="3">
    <citation type="submission" date="2015-06" db="UniProtKB">
        <authorList>
            <consortium name="EnsemblMetazoa"/>
        </authorList>
    </citation>
    <scope>IDENTIFICATION</scope>
</reference>
<dbReference type="SUPFAM" id="SSF53098">
    <property type="entry name" value="Ribonuclease H-like"/>
    <property type="match status" value="1"/>
</dbReference>
<keyword evidence="7" id="KW-0378">Hydrolase</keyword>
<dbReference type="eggNOG" id="ENOG502S3RQ">
    <property type="taxonomic scope" value="Eukaryota"/>
</dbReference>
<dbReference type="GO" id="GO:0046872">
    <property type="term" value="F:metal ion binding"/>
    <property type="evidence" value="ECO:0007669"/>
    <property type="project" value="UniProtKB-KW"/>
</dbReference>
<evidence type="ECO:0000259" key="8">
    <source>
        <dbReference type="PROSITE" id="PS50879"/>
    </source>
</evidence>
<dbReference type="RefSeq" id="XP_009011889.1">
    <property type="nucleotide sequence ID" value="XM_009013641.1"/>
</dbReference>
<dbReference type="InParanoid" id="T1EZY8"/>
<evidence type="ECO:0000313" key="10">
    <source>
        <dbReference type="EnsemblMetazoa" id="HelroP167922"/>
    </source>
</evidence>
<name>T1EZY8_HELRO</name>
<dbReference type="Proteomes" id="UP000015101">
    <property type="component" value="Unassembled WGS sequence"/>
</dbReference>
<evidence type="ECO:0000313" key="9">
    <source>
        <dbReference type="EMBL" id="ESO10075.1"/>
    </source>
</evidence>
<dbReference type="InterPro" id="IPR036397">
    <property type="entry name" value="RNaseH_sf"/>
</dbReference>
<keyword evidence="5" id="KW-0479">Metal-binding</keyword>
<dbReference type="CDD" id="cd09276">
    <property type="entry name" value="Rnase_HI_RT_non_LTR"/>
    <property type="match status" value="1"/>
</dbReference>
<proteinExistence type="inferred from homology"/>
<comment type="catalytic activity">
    <reaction evidence="1">
        <text>Endonucleolytic cleavage to 5'-phosphomonoester.</text>
        <dbReference type="EC" id="3.1.26.4"/>
    </reaction>
</comment>
<dbReference type="GO" id="GO:0043137">
    <property type="term" value="P:DNA replication, removal of RNA primer"/>
    <property type="evidence" value="ECO:0000318"/>
    <property type="project" value="GO_Central"/>
</dbReference>
<dbReference type="EC" id="3.1.26.4" evidence="3"/>
<dbReference type="GeneID" id="20202138"/>
<evidence type="ECO:0000313" key="11">
    <source>
        <dbReference type="Proteomes" id="UP000015101"/>
    </source>
</evidence>
<reference evidence="9 11" key="2">
    <citation type="journal article" date="2013" name="Nature">
        <title>Insights into bilaterian evolution from three spiralian genomes.</title>
        <authorList>
            <person name="Simakov O."/>
            <person name="Marletaz F."/>
            <person name="Cho S.J."/>
            <person name="Edsinger-Gonzales E."/>
            <person name="Havlak P."/>
            <person name="Hellsten U."/>
            <person name="Kuo D.H."/>
            <person name="Larsson T."/>
            <person name="Lv J."/>
            <person name="Arendt D."/>
            <person name="Savage R."/>
            <person name="Osoegawa K."/>
            <person name="de Jong P."/>
            <person name="Grimwood J."/>
            <person name="Chapman J.A."/>
            <person name="Shapiro H."/>
            <person name="Aerts A."/>
            <person name="Otillar R.P."/>
            <person name="Terry A.Y."/>
            <person name="Boore J.L."/>
            <person name="Grigoriev I.V."/>
            <person name="Lindberg D.R."/>
            <person name="Seaver E.C."/>
            <person name="Weisblat D.A."/>
            <person name="Putnam N.H."/>
            <person name="Rokhsar D.S."/>
        </authorList>
    </citation>
    <scope>NUCLEOTIDE SEQUENCE</scope>
</reference>
<protein>
    <recommendedName>
        <fullName evidence="3">ribonuclease H</fullName>
        <ecNumber evidence="3">3.1.26.4</ecNumber>
    </recommendedName>
</protein>
<evidence type="ECO:0000256" key="5">
    <source>
        <dbReference type="ARBA" id="ARBA00022723"/>
    </source>
</evidence>